<evidence type="ECO:0000256" key="1">
    <source>
        <dbReference type="SAM" id="MobiDB-lite"/>
    </source>
</evidence>
<keyword evidence="2" id="KW-0472">Membrane</keyword>
<accession>A0A179IGR3</accession>
<dbReference type="OrthoDB" id="4502894at2759"/>
<dbReference type="OMA" id="SYLGMQD"/>
<evidence type="ECO:0000313" key="3">
    <source>
        <dbReference type="EMBL" id="OAR00950.1"/>
    </source>
</evidence>
<evidence type="ECO:0000313" key="4">
    <source>
        <dbReference type="Proteomes" id="UP000243081"/>
    </source>
</evidence>
<gene>
    <name evidence="3" type="ORF">LLEC1_01669</name>
</gene>
<evidence type="ECO:0000256" key="2">
    <source>
        <dbReference type="SAM" id="Phobius"/>
    </source>
</evidence>
<dbReference type="AlphaFoldDB" id="A0A179IGR3"/>
<reference evidence="3 4" key="1">
    <citation type="submission" date="2016-03" db="EMBL/GenBank/DDBJ databases">
        <title>Fine-scale spatial genetic structure of a fungal parasite of coffee scale insects.</title>
        <authorList>
            <person name="Jackson D."/>
            <person name="Zemenick K.A."/>
            <person name="Malloure B."/>
            <person name="Quandt C.A."/>
            <person name="James T.Y."/>
        </authorList>
    </citation>
    <scope>NUCLEOTIDE SEQUENCE [LARGE SCALE GENOMIC DNA]</scope>
    <source>
        <strain evidence="3 4">UM487</strain>
    </source>
</reference>
<comment type="caution">
    <text evidence="3">The sequence shown here is derived from an EMBL/GenBank/DDBJ whole genome shotgun (WGS) entry which is preliminary data.</text>
</comment>
<sequence>MTEASDAPSAALATVVYVARAFWSIPWRQYLFRIGRLVALPLSLVTVPLSYVAEALLVVFAPLIYLAAFALASAQSALYLLASLKLAAAAGIGIVAGIVLGATSSVITSYLSMQGSDEDIYERERDYLDSYDDEEDEDEKSYGYGRDPYGLDAASYQKHLRGSDSSDTGPKRRVARGLLSQTIHEEDDSSGG</sequence>
<feature type="transmembrane region" description="Helical" evidence="2">
    <location>
        <begin position="86"/>
        <end position="111"/>
    </location>
</feature>
<dbReference type="EMBL" id="LUKN01001450">
    <property type="protein sequence ID" value="OAR00950.1"/>
    <property type="molecule type" value="Genomic_DNA"/>
</dbReference>
<keyword evidence="2" id="KW-1133">Transmembrane helix</keyword>
<dbReference type="Proteomes" id="UP000243081">
    <property type="component" value="Unassembled WGS sequence"/>
</dbReference>
<proteinExistence type="predicted"/>
<keyword evidence="4" id="KW-1185">Reference proteome</keyword>
<protein>
    <submittedName>
        <fullName evidence="3">Uncharacterized protein</fullName>
    </submittedName>
</protein>
<name>A0A179IGR3_CORDF</name>
<organism evidence="3 4">
    <name type="scientific">Cordyceps confragosa</name>
    <name type="common">Lecanicillium lecanii</name>
    <dbReference type="NCBI Taxonomy" id="2714763"/>
    <lineage>
        <taxon>Eukaryota</taxon>
        <taxon>Fungi</taxon>
        <taxon>Dikarya</taxon>
        <taxon>Ascomycota</taxon>
        <taxon>Pezizomycotina</taxon>
        <taxon>Sordariomycetes</taxon>
        <taxon>Hypocreomycetidae</taxon>
        <taxon>Hypocreales</taxon>
        <taxon>Cordycipitaceae</taxon>
        <taxon>Akanthomyces</taxon>
    </lineage>
</organism>
<feature type="transmembrane region" description="Helical" evidence="2">
    <location>
        <begin position="55"/>
        <end position="74"/>
    </location>
</feature>
<feature type="region of interest" description="Disordered" evidence="1">
    <location>
        <begin position="128"/>
        <end position="150"/>
    </location>
</feature>
<feature type="transmembrane region" description="Helical" evidence="2">
    <location>
        <begin position="30"/>
        <end position="49"/>
    </location>
</feature>
<feature type="compositionally biased region" description="Acidic residues" evidence="1">
    <location>
        <begin position="129"/>
        <end position="139"/>
    </location>
</feature>
<keyword evidence="2" id="KW-0812">Transmembrane</keyword>